<evidence type="ECO:0000256" key="6">
    <source>
        <dbReference type="ARBA" id="ARBA00022475"/>
    </source>
</evidence>
<evidence type="ECO:0000256" key="12">
    <source>
        <dbReference type="ARBA" id="ARBA00023136"/>
    </source>
</evidence>
<dbReference type="InterPro" id="IPR027417">
    <property type="entry name" value="P-loop_NTPase"/>
</dbReference>
<evidence type="ECO:0000256" key="1">
    <source>
        <dbReference type="ARBA" id="ARBA00002579"/>
    </source>
</evidence>
<evidence type="ECO:0000256" key="10">
    <source>
        <dbReference type="ARBA" id="ARBA00022967"/>
    </source>
</evidence>
<keyword evidence="12" id="KW-0472">Membrane</keyword>
<evidence type="ECO:0000313" key="18">
    <source>
        <dbReference type="Proteomes" id="UP000626180"/>
    </source>
</evidence>
<keyword evidence="7" id="KW-0997">Cell inner membrane</keyword>
<evidence type="ECO:0000313" key="15">
    <source>
        <dbReference type="EMBL" id="MBF8640896.1"/>
    </source>
</evidence>
<protein>
    <recommendedName>
        <fullName evidence="4">Cell division ATP-binding protein FtsE</fullName>
    </recommendedName>
</protein>
<dbReference type="SMART" id="SM00930">
    <property type="entry name" value="NIL"/>
    <property type="match status" value="1"/>
</dbReference>
<keyword evidence="8" id="KW-0547">Nucleotide-binding</keyword>
<evidence type="ECO:0000313" key="17">
    <source>
        <dbReference type="Proteomes" id="UP000250443"/>
    </source>
</evidence>
<dbReference type="Proteomes" id="UP000626180">
    <property type="component" value="Unassembled WGS sequence"/>
</dbReference>
<dbReference type="PROSITE" id="PS50893">
    <property type="entry name" value="ABC_TRANSPORTER_2"/>
    <property type="match status" value="1"/>
</dbReference>
<dbReference type="EMBL" id="JADMCD010000003">
    <property type="protein sequence ID" value="MBF8640896.1"/>
    <property type="molecule type" value="Genomic_DNA"/>
</dbReference>
<dbReference type="Pfam" id="PF09383">
    <property type="entry name" value="NIL"/>
    <property type="match status" value="1"/>
</dbReference>
<dbReference type="GO" id="GO:0006865">
    <property type="term" value="P:amino acid transport"/>
    <property type="evidence" value="ECO:0007669"/>
    <property type="project" value="UniProtKB-KW"/>
</dbReference>
<dbReference type="InterPro" id="IPR041701">
    <property type="entry name" value="MetN_ABC"/>
</dbReference>
<dbReference type="SMART" id="SM00382">
    <property type="entry name" value="AAA"/>
    <property type="match status" value="1"/>
</dbReference>
<dbReference type="InterPro" id="IPR045865">
    <property type="entry name" value="ACT-like_dom_sf"/>
</dbReference>
<dbReference type="AlphaFoldDB" id="A0A2X2D240"/>
<keyword evidence="11" id="KW-0029">Amino-acid transport</keyword>
<comment type="similarity">
    <text evidence="3">Belongs to the ABC transporter superfamily.</text>
</comment>
<dbReference type="FunFam" id="3.40.50.300:FF:000056">
    <property type="entry name" value="Cell division ATP-binding protein FtsE"/>
    <property type="match status" value="1"/>
</dbReference>
<dbReference type="Gene3D" id="3.30.70.260">
    <property type="match status" value="1"/>
</dbReference>
<organism evidence="16 17">
    <name type="scientific">Pseudomonas luteola</name>
    <dbReference type="NCBI Taxonomy" id="47886"/>
    <lineage>
        <taxon>Bacteria</taxon>
        <taxon>Pseudomonadati</taxon>
        <taxon>Pseudomonadota</taxon>
        <taxon>Gammaproteobacteria</taxon>
        <taxon>Pseudomonadales</taxon>
        <taxon>Pseudomonadaceae</taxon>
        <taxon>Pseudomonas</taxon>
    </lineage>
</organism>
<feature type="region of interest" description="Disordered" evidence="13">
    <location>
        <begin position="1"/>
        <end position="27"/>
    </location>
</feature>
<dbReference type="SUPFAM" id="SSF55021">
    <property type="entry name" value="ACT-like"/>
    <property type="match status" value="1"/>
</dbReference>
<dbReference type="GO" id="GO:0016887">
    <property type="term" value="F:ATP hydrolysis activity"/>
    <property type="evidence" value="ECO:0007669"/>
    <property type="project" value="InterPro"/>
</dbReference>
<dbReference type="PROSITE" id="PS00211">
    <property type="entry name" value="ABC_TRANSPORTER_1"/>
    <property type="match status" value="1"/>
</dbReference>
<evidence type="ECO:0000259" key="14">
    <source>
        <dbReference type="PROSITE" id="PS50893"/>
    </source>
</evidence>
<comment type="function">
    <text evidence="1">Part of the ABC transporter FtsEX involved in cellular division. Important for assembly or stability of the septal ring.</text>
</comment>
<dbReference type="PANTHER" id="PTHR43166">
    <property type="entry name" value="AMINO ACID IMPORT ATP-BINDING PROTEIN"/>
    <property type="match status" value="1"/>
</dbReference>
<evidence type="ECO:0000256" key="7">
    <source>
        <dbReference type="ARBA" id="ARBA00022519"/>
    </source>
</evidence>
<dbReference type="InterPro" id="IPR017871">
    <property type="entry name" value="ABC_transporter-like_CS"/>
</dbReference>
<comment type="subcellular location">
    <subcellularLocation>
        <location evidence="2">Cell inner membrane</location>
        <topology evidence="2">Peripheral membrane protein</topology>
    </subcellularLocation>
</comment>
<evidence type="ECO:0000256" key="9">
    <source>
        <dbReference type="ARBA" id="ARBA00022840"/>
    </source>
</evidence>
<keyword evidence="18" id="KW-1185">Reference proteome</keyword>
<dbReference type="GO" id="GO:0005524">
    <property type="term" value="F:ATP binding"/>
    <property type="evidence" value="ECO:0007669"/>
    <property type="project" value="UniProtKB-KW"/>
</dbReference>
<dbReference type="Pfam" id="PF00005">
    <property type="entry name" value="ABC_tran"/>
    <property type="match status" value="1"/>
</dbReference>
<dbReference type="InterPro" id="IPR003593">
    <property type="entry name" value="AAA+_ATPase"/>
</dbReference>
<keyword evidence="16" id="KW-0378">Hydrolase</keyword>
<sequence length="386" mass="42693">MTGSITSIRQARSTHEAEADQPSHALPYPLTSTALERAETHIRFQDMGKTYNGEQGPVRALHGIDLAVRRGEIFGIIGRSGAGKSSLLRTINRLEQPSEGQVLIDGEDIGRYGTSELVALRRRIGMIFQHFNLLSAKTVRQNVELPLKVAGVPRQERQQKVASLLKLVGLENKHDAYPAQLSGGQKQRVGIARALVHDPDILLCDEATSALDPETTQAILSLLRDINRSLGLTIVLITHEMEVIREICDRVVVLECGEVVEQGPVWRVFGDPHHDVTRILLSPLQQTLSDDLKARLQTQPLRQNDALLLELRLSGSSSREPDLGSLFNALGGQLTLIRSSIQRLQGRTVGHLLVSIRRSPHAQEELIKRARHIFDDVEVLGYVAAD</sequence>
<dbReference type="Gene3D" id="3.40.50.300">
    <property type="entry name" value="P-loop containing nucleotide triphosphate hydrolases"/>
    <property type="match status" value="1"/>
</dbReference>
<dbReference type="SUPFAM" id="SSF52540">
    <property type="entry name" value="P-loop containing nucleoside triphosphate hydrolases"/>
    <property type="match status" value="1"/>
</dbReference>
<dbReference type="Proteomes" id="UP000250443">
    <property type="component" value="Unassembled WGS sequence"/>
</dbReference>
<accession>A0A2X2D240</accession>
<dbReference type="InterPro" id="IPR050086">
    <property type="entry name" value="MetN_ABC_transporter-like"/>
</dbReference>
<evidence type="ECO:0000256" key="13">
    <source>
        <dbReference type="SAM" id="MobiDB-lite"/>
    </source>
</evidence>
<reference evidence="16 17" key="1">
    <citation type="submission" date="2018-06" db="EMBL/GenBank/DDBJ databases">
        <authorList>
            <consortium name="Pathogen Informatics"/>
            <person name="Doyle S."/>
        </authorList>
    </citation>
    <scope>NUCLEOTIDE SEQUENCE [LARGE SCALE GENOMIC DNA]</scope>
    <source>
        <strain evidence="16 17">NCTC11842</strain>
    </source>
</reference>
<dbReference type="InterPro" id="IPR018449">
    <property type="entry name" value="NIL_domain"/>
</dbReference>
<evidence type="ECO:0000256" key="5">
    <source>
        <dbReference type="ARBA" id="ARBA00022448"/>
    </source>
</evidence>
<evidence type="ECO:0000256" key="11">
    <source>
        <dbReference type="ARBA" id="ARBA00022970"/>
    </source>
</evidence>
<keyword evidence="5" id="KW-0813">Transport</keyword>
<proteinExistence type="inferred from homology"/>
<dbReference type="PANTHER" id="PTHR43166:SF30">
    <property type="entry name" value="METHIONINE IMPORT ATP-BINDING PROTEIN METN"/>
    <property type="match status" value="1"/>
</dbReference>
<name>A0A2X2D240_PSELU</name>
<dbReference type="RefSeq" id="WP_010798345.1">
    <property type="nucleotide sequence ID" value="NZ_FQYS01000003.1"/>
</dbReference>
<dbReference type="InterPro" id="IPR003439">
    <property type="entry name" value="ABC_transporter-like_ATP-bd"/>
</dbReference>
<dbReference type="CDD" id="cd03258">
    <property type="entry name" value="ABC_MetN_methionine_transporter"/>
    <property type="match status" value="1"/>
</dbReference>
<evidence type="ECO:0000256" key="4">
    <source>
        <dbReference type="ARBA" id="ARBA00020019"/>
    </source>
</evidence>
<dbReference type="EMBL" id="UAUF01000011">
    <property type="protein sequence ID" value="SPZ06295.1"/>
    <property type="molecule type" value="Genomic_DNA"/>
</dbReference>
<feature type="domain" description="ABC transporter" evidence="14">
    <location>
        <begin position="42"/>
        <end position="281"/>
    </location>
</feature>
<feature type="compositionally biased region" description="Polar residues" evidence="13">
    <location>
        <begin position="1"/>
        <end position="11"/>
    </location>
</feature>
<evidence type="ECO:0000256" key="3">
    <source>
        <dbReference type="ARBA" id="ARBA00005417"/>
    </source>
</evidence>
<evidence type="ECO:0000256" key="2">
    <source>
        <dbReference type="ARBA" id="ARBA00004417"/>
    </source>
</evidence>
<gene>
    <name evidence="16" type="primary">metN2</name>
    <name evidence="15" type="ORF">IRZ65_09385</name>
    <name evidence="16" type="ORF">NCTC11842_02187</name>
</gene>
<dbReference type="GO" id="GO:0005886">
    <property type="term" value="C:plasma membrane"/>
    <property type="evidence" value="ECO:0007669"/>
    <property type="project" value="UniProtKB-SubCell"/>
</dbReference>
<keyword evidence="6" id="KW-1003">Cell membrane</keyword>
<reference evidence="15 18" key="2">
    <citation type="submission" date="2020-10" db="EMBL/GenBank/DDBJ databases">
        <title>Genome sequences of Pseudomonas isolates.</title>
        <authorList>
            <person name="Wessels L."/>
            <person name="Reich F."/>
            <person name="Hammerl J."/>
        </authorList>
    </citation>
    <scope>NUCLEOTIDE SEQUENCE [LARGE SCALE GENOMIC DNA]</scope>
    <source>
        <strain evidence="15 18">20-MO00624-0</strain>
    </source>
</reference>
<keyword evidence="10" id="KW-1278">Translocase</keyword>
<evidence type="ECO:0000256" key="8">
    <source>
        <dbReference type="ARBA" id="ARBA00022741"/>
    </source>
</evidence>
<keyword evidence="9 15" id="KW-0067">ATP-binding</keyword>
<evidence type="ECO:0000313" key="16">
    <source>
        <dbReference type="EMBL" id="SPZ06295.1"/>
    </source>
</evidence>